<dbReference type="InterPro" id="IPR036249">
    <property type="entry name" value="Thioredoxin-like_sf"/>
</dbReference>
<keyword evidence="3" id="KW-1185">Reference proteome</keyword>
<dbReference type="GO" id="GO:0009055">
    <property type="term" value="F:electron transfer activity"/>
    <property type="evidence" value="ECO:0007669"/>
    <property type="project" value="TreeGrafter"/>
</dbReference>
<dbReference type="SUPFAM" id="SSF52833">
    <property type="entry name" value="Thioredoxin-like"/>
    <property type="match status" value="1"/>
</dbReference>
<dbReference type="PROSITE" id="PS51354">
    <property type="entry name" value="GLUTAREDOXIN_2"/>
    <property type="match status" value="1"/>
</dbReference>
<dbReference type="OrthoDB" id="18944at10239"/>
<sequence>MITVYTKNNCMPCKMTKRKLQELGVNYKEINVDENLEALEYLMECGFRSLPVVFLDDEPIITGGFAPNILESRVS</sequence>
<evidence type="ECO:0000313" key="2">
    <source>
        <dbReference type="EMBL" id="ASZ75547.1"/>
    </source>
</evidence>
<dbReference type="InterPro" id="IPR002109">
    <property type="entry name" value="Glutaredoxin"/>
</dbReference>
<proteinExistence type="predicted"/>
<dbReference type="CDD" id="cd02976">
    <property type="entry name" value="NrdH"/>
    <property type="match status" value="1"/>
</dbReference>
<dbReference type="PANTHER" id="PTHR34386">
    <property type="entry name" value="GLUTAREDOXIN"/>
    <property type="match status" value="1"/>
</dbReference>
<evidence type="ECO:0000259" key="1">
    <source>
        <dbReference type="Pfam" id="PF00462"/>
    </source>
</evidence>
<dbReference type="Pfam" id="PF00462">
    <property type="entry name" value="Glutaredoxin"/>
    <property type="match status" value="1"/>
</dbReference>
<dbReference type="Gene3D" id="3.40.30.10">
    <property type="entry name" value="Glutaredoxin"/>
    <property type="match status" value="1"/>
</dbReference>
<dbReference type="EMBL" id="MF678788">
    <property type="protein sequence ID" value="ASZ75547.1"/>
    <property type="molecule type" value="Genomic_DNA"/>
</dbReference>
<reference evidence="2 3" key="1">
    <citation type="submission" date="2017-08" db="EMBL/GenBank/DDBJ databases">
        <title>Sequence of Bacteriophage phiSHEF2, isolated from wastewater with target organism Enterococcus faecalis OS16.</title>
        <authorList>
            <person name="Stafford G.P."/>
            <person name="Al-Zubidi M.I."/>
        </authorList>
    </citation>
    <scope>NUCLEOTIDE SEQUENCE [LARGE SCALE GENOMIC DNA]</scope>
</reference>
<name>A0A249XUD8_9CAUD</name>
<accession>A0A249XUD8</accession>
<dbReference type="InterPro" id="IPR051548">
    <property type="entry name" value="Grx-like_ET"/>
</dbReference>
<gene>
    <name evidence="2" type="ORF">phiSHEF2_22</name>
</gene>
<feature type="domain" description="Glutaredoxin" evidence="1">
    <location>
        <begin position="2"/>
        <end position="59"/>
    </location>
</feature>
<evidence type="ECO:0000313" key="3">
    <source>
        <dbReference type="Proteomes" id="UP000221448"/>
    </source>
</evidence>
<protein>
    <submittedName>
        <fullName evidence="2">Glutaredoxin-like protein</fullName>
    </submittedName>
</protein>
<organism evidence="2 3">
    <name type="scientific">Enterococcus phage phiSHEF2</name>
    <dbReference type="NCBI Taxonomy" id="2030922"/>
    <lineage>
        <taxon>Viruses</taxon>
        <taxon>Duplodnaviria</taxon>
        <taxon>Heunggongvirae</taxon>
        <taxon>Uroviricota</taxon>
        <taxon>Caudoviricetes</taxon>
        <taxon>Efquatrovirus</taxon>
        <taxon>Efquatrovirus SHEF2</taxon>
    </lineage>
</organism>
<dbReference type="Proteomes" id="UP000221448">
    <property type="component" value="Segment"/>
</dbReference>
<dbReference type="PANTHER" id="PTHR34386:SF1">
    <property type="entry name" value="GLUTAREDOXIN-LIKE PROTEIN NRDH"/>
    <property type="match status" value="1"/>
</dbReference>